<dbReference type="OrthoDB" id="29023at2759"/>
<protein>
    <submittedName>
        <fullName evidence="7">Eukaryotic membrane protein family-domain-containing protein</fullName>
    </submittedName>
</protein>
<dbReference type="PANTHER" id="PTHR13317">
    <property type="entry name" value="TRANSMEMBRANE ANTERIOR POSTERIOR TRANSFORMATION PROTEIN 1 HOMOLOG"/>
    <property type="match status" value="1"/>
</dbReference>
<dbReference type="GO" id="GO:0005789">
    <property type="term" value="C:endoplasmic reticulum membrane"/>
    <property type="evidence" value="ECO:0007669"/>
    <property type="project" value="TreeGrafter"/>
</dbReference>
<reference evidence="8" key="1">
    <citation type="journal article" date="2018" name="Nat. Microbiol.">
        <title>Leveraging single-cell genomics to expand the fungal tree of life.</title>
        <authorList>
            <person name="Ahrendt S.R."/>
            <person name="Quandt C.A."/>
            <person name="Ciobanu D."/>
            <person name="Clum A."/>
            <person name="Salamov A."/>
            <person name="Andreopoulos B."/>
            <person name="Cheng J.F."/>
            <person name="Woyke T."/>
            <person name="Pelin A."/>
            <person name="Henrissat B."/>
            <person name="Reynolds N.K."/>
            <person name="Benny G.L."/>
            <person name="Smith M.E."/>
            <person name="James T.Y."/>
            <person name="Grigoriev I.V."/>
        </authorList>
    </citation>
    <scope>NUCLEOTIDE SEQUENCE [LARGE SCALE GENOMIC DNA]</scope>
</reference>
<comment type="similarity">
    <text evidence="2">Belongs to the TAPT1 family.</text>
</comment>
<keyword evidence="4 6" id="KW-1133">Transmembrane helix</keyword>
<evidence type="ECO:0000313" key="7">
    <source>
        <dbReference type="EMBL" id="RKO89149.1"/>
    </source>
</evidence>
<feature type="transmembrane region" description="Helical" evidence="6">
    <location>
        <begin position="188"/>
        <end position="213"/>
    </location>
</feature>
<evidence type="ECO:0000313" key="8">
    <source>
        <dbReference type="Proteomes" id="UP000269721"/>
    </source>
</evidence>
<feature type="transmembrane region" description="Helical" evidence="6">
    <location>
        <begin position="45"/>
        <end position="72"/>
    </location>
</feature>
<dbReference type="Proteomes" id="UP000269721">
    <property type="component" value="Unassembled WGS sequence"/>
</dbReference>
<dbReference type="AlphaFoldDB" id="A0A4P9W9C3"/>
<accession>A0A4P9W9C3</accession>
<name>A0A4P9W9C3_9FUNG</name>
<dbReference type="Pfam" id="PF05346">
    <property type="entry name" value="DUF747"/>
    <property type="match status" value="2"/>
</dbReference>
<dbReference type="PANTHER" id="PTHR13317:SF4">
    <property type="entry name" value="TRANSMEMBRANE ANTERIOR POSTERIOR TRANSFORMATION PROTEIN 1 HOMOLOG"/>
    <property type="match status" value="1"/>
</dbReference>
<dbReference type="InterPro" id="IPR008010">
    <property type="entry name" value="Tatp1"/>
</dbReference>
<organism evidence="7 8">
    <name type="scientific">Blyttiomyces helicus</name>
    <dbReference type="NCBI Taxonomy" id="388810"/>
    <lineage>
        <taxon>Eukaryota</taxon>
        <taxon>Fungi</taxon>
        <taxon>Fungi incertae sedis</taxon>
        <taxon>Chytridiomycota</taxon>
        <taxon>Chytridiomycota incertae sedis</taxon>
        <taxon>Chytridiomycetes</taxon>
        <taxon>Chytridiomycetes incertae sedis</taxon>
        <taxon>Blyttiomyces</taxon>
    </lineage>
</organism>
<keyword evidence="5 6" id="KW-0472">Membrane</keyword>
<evidence type="ECO:0000256" key="1">
    <source>
        <dbReference type="ARBA" id="ARBA00004141"/>
    </source>
</evidence>
<gene>
    <name evidence="7" type="ORF">BDK51DRAFT_11898</name>
</gene>
<evidence type="ECO:0000256" key="4">
    <source>
        <dbReference type="ARBA" id="ARBA00022989"/>
    </source>
</evidence>
<comment type="subcellular location">
    <subcellularLocation>
        <location evidence="1">Membrane</location>
        <topology evidence="1">Multi-pass membrane protein</topology>
    </subcellularLocation>
</comment>
<proteinExistence type="inferred from homology"/>
<feature type="non-terminal residue" evidence="7">
    <location>
        <position position="1"/>
    </location>
</feature>
<dbReference type="EMBL" id="KZ996260">
    <property type="protein sequence ID" value="RKO89149.1"/>
    <property type="molecule type" value="Genomic_DNA"/>
</dbReference>
<keyword evidence="3 6" id="KW-0812">Transmembrane</keyword>
<evidence type="ECO:0000256" key="6">
    <source>
        <dbReference type="SAM" id="Phobius"/>
    </source>
</evidence>
<feature type="non-terminal residue" evidence="7">
    <location>
        <position position="363"/>
    </location>
</feature>
<evidence type="ECO:0000256" key="3">
    <source>
        <dbReference type="ARBA" id="ARBA00022692"/>
    </source>
</evidence>
<evidence type="ECO:0000256" key="5">
    <source>
        <dbReference type="ARBA" id="ARBA00023136"/>
    </source>
</evidence>
<keyword evidence="8" id="KW-1185">Reference proteome</keyword>
<sequence>SISLWEHFKGELTSTDFDDDSYDTKKERVQNFLSVPSELERLMSFGFFICFDSFLHIFTILPIRILIALLAFTRELLLRYPMYLHCVLESREGSMKTAQKCDLMKGTLIAITCYALQHFDASRIYHAVRGQALLKLYVIFNALEICDKLCSAFGHDILDSLFTKATVLPRVLPQQSPSARRFNGFTHFLVALCYVFAHSLVLFCQVMTLNVSINSYNNALLTLLMSNQFVEIKGSVFKKFERENLFQLSCSETLAALPSSPSWKLAETLVTPVIVVYGTEILVDWLKHAFITKFNGIKPTVYGRFRDSLCKDLAGGRARFLNCTQFFQASVDPSPTVARRIGFVSIPLACLVIRVAFQTLQML</sequence>
<evidence type="ECO:0000256" key="2">
    <source>
        <dbReference type="ARBA" id="ARBA00008803"/>
    </source>
</evidence>